<dbReference type="InterPro" id="IPR035940">
    <property type="entry name" value="CAP_sf"/>
</dbReference>
<dbReference type="Pfam" id="PF00188">
    <property type="entry name" value="CAP"/>
    <property type="match status" value="1"/>
</dbReference>
<evidence type="ECO:0000313" key="4">
    <source>
        <dbReference type="EMBL" id="MFI7872022.1"/>
    </source>
</evidence>
<evidence type="ECO:0000259" key="3">
    <source>
        <dbReference type="Pfam" id="PF00188"/>
    </source>
</evidence>
<feature type="domain" description="SCP" evidence="3">
    <location>
        <begin position="92"/>
        <end position="203"/>
    </location>
</feature>
<dbReference type="EMBL" id="JBITPR010000040">
    <property type="protein sequence ID" value="MFI7872022.1"/>
    <property type="molecule type" value="Genomic_DNA"/>
</dbReference>
<feature type="compositionally biased region" description="Pro residues" evidence="1">
    <location>
        <begin position="41"/>
        <end position="51"/>
    </location>
</feature>
<feature type="chain" id="PRO_5046048827" evidence="2">
    <location>
        <begin position="31"/>
        <end position="210"/>
    </location>
</feature>
<proteinExistence type="predicted"/>
<keyword evidence="2" id="KW-0732">Signal</keyword>
<name>A0ABW8BC12_9ACTN</name>
<reference evidence="4 5" key="1">
    <citation type="submission" date="2024-07" db="EMBL/GenBank/DDBJ databases">
        <title>Whole genome sequencing of Prodigiosin pigment-producing Streptomyces salinarius isolated from rhizosphere soil of Arachis hypogaea.</title>
        <authorList>
            <person name="Vidhya A."/>
            <person name="Ramya S."/>
        </authorList>
    </citation>
    <scope>NUCLEOTIDE SEQUENCE [LARGE SCALE GENOMIC DNA]</scope>
    <source>
        <strain evidence="4 5">VRMG2420</strain>
    </source>
</reference>
<keyword evidence="5" id="KW-1185">Reference proteome</keyword>
<gene>
    <name evidence="4" type="ORF">AB4829_15665</name>
</gene>
<organism evidence="4 5">
    <name type="scientific">Streptomyces salinarius</name>
    <dbReference type="NCBI Taxonomy" id="2762598"/>
    <lineage>
        <taxon>Bacteria</taxon>
        <taxon>Bacillati</taxon>
        <taxon>Actinomycetota</taxon>
        <taxon>Actinomycetes</taxon>
        <taxon>Kitasatosporales</taxon>
        <taxon>Streptomycetaceae</taxon>
        <taxon>Streptomyces</taxon>
    </lineage>
</organism>
<dbReference type="Proteomes" id="UP001614264">
    <property type="component" value="Unassembled WGS sequence"/>
</dbReference>
<feature type="signal peptide" evidence="2">
    <location>
        <begin position="1"/>
        <end position="30"/>
    </location>
</feature>
<evidence type="ECO:0000256" key="1">
    <source>
        <dbReference type="SAM" id="MobiDB-lite"/>
    </source>
</evidence>
<dbReference type="Gene3D" id="3.40.33.10">
    <property type="entry name" value="CAP"/>
    <property type="match status" value="1"/>
</dbReference>
<dbReference type="RefSeq" id="WP_399592797.1">
    <property type="nucleotide sequence ID" value="NZ_JBITPR010000040.1"/>
</dbReference>
<dbReference type="PANTHER" id="PTHR31157">
    <property type="entry name" value="SCP DOMAIN-CONTAINING PROTEIN"/>
    <property type="match status" value="1"/>
</dbReference>
<dbReference type="CDD" id="cd05379">
    <property type="entry name" value="CAP_bacterial"/>
    <property type="match status" value="1"/>
</dbReference>
<comment type="caution">
    <text evidence="4">The sequence shown here is derived from an EMBL/GenBank/DDBJ whole genome shotgun (WGS) entry which is preliminary data.</text>
</comment>
<protein>
    <submittedName>
        <fullName evidence="4">CAP domain-containing protein</fullName>
    </submittedName>
</protein>
<dbReference type="SUPFAM" id="SSF55797">
    <property type="entry name" value="PR-1-like"/>
    <property type="match status" value="1"/>
</dbReference>
<dbReference type="PANTHER" id="PTHR31157:SF1">
    <property type="entry name" value="SCP DOMAIN-CONTAINING PROTEIN"/>
    <property type="match status" value="1"/>
</dbReference>
<feature type="region of interest" description="Disordered" evidence="1">
    <location>
        <begin position="41"/>
        <end position="90"/>
    </location>
</feature>
<dbReference type="InterPro" id="IPR014044">
    <property type="entry name" value="CAP_dom"/>
</dbReference>
<evidence type="ECO:0000313" key="5">
    <source>
        <dbReference type="Proteomes" id="UP001614264"/>
    </source>
</evidence>
<evidence type="ECO:0000256" key="2">
    <source>
        <dbReference type="SAM" id="SignalP"/>
    </source>
</evidence>
<sequence>MTATRHPAPALRAALTALLVLCTAAVPAWAGPAPAPTPPTPYRAPLWPVPEPGRWQPAPGPVGPRDSGGSRGSGSDRPREARPGSAGNRMVAAVNRQRRTAGCSPVRLHKALSRAARAHSTAMARAGRLTHTGADGSSPADRMRKAGYRVGSSGENVTAGSDGARDAVAVWMRSAPHRHIILTCRYTDAGVGRAMGSGGPWWTLDLASRR</sequence>
<accession>A0ABW8BC12</accession>